<dbReference type="Gene3D" id="3.40.30.10">
    <property type="entry name" value="Glutaredoxin"/>
    <property type="match status" value="1"/>
</dbReference>
<feature type="transmembrane region" description="Helical" evidence="5">
    <location>
        <begin position="12"/>
        <end position="29"/>
    </location>
</feature>
<dbReference type="AlphaFoldDB" id="A0A521EZA4"/>
<dbReference type="Proteomes" id="UP000317289">
    <property type="component" value="Unassembled WGS sequence"/>
</dbReference>
<evidence type="ECO:0000259" key="6">
    <source>
        <dbReference type="Pfam" id="PF07291"/>
    </source>
</evidence>
<evidence type="ECO:0000256" key="4">
    <source>
        <dbReference type="ARBA" id="ARBA00023136"/>
    </source>
</evidence>
<keyword evidence="2 5" id="KW-0812">Transmembrane</keyword>
<dbReference type="SUPFAM" id="SSF52833">
    <property type="entry name" value="Thioredoxin-like"/>
    <property type="match status" value="1"/>
</dbReference>
<sequence length="294" mass="34313">MKDFLISKSNLVTFCSVLLGAIFLLSAIGKYFDLSSFELTMKKYGLPYYISYIILFSEIFFAVCFIFLLFLKKSAFLSIVFVILMTIANTIGHFFLKIESCRCFGRIYFLNPDSFSLFLLRNAVLILLSYYIFKNAKYNKDKSLLKIFIASMTALIIVFLSLKYNTYYIENFSKKKIGFTVEELNINNEKINDSQYLFFFSPSCIHCKKAIAKINLLKEKYSINIVGITSKYKDQEKWKKTQSELKINFPIITVDRKIFNEITLVVPVIFKIKNHKVENVLEVQELLDQKKITN</sequence>
<feature type="transmembrane region" description="Helical" evidence="5">
    <location>
        <begin position="49"/>
        <end position="71"/>
    </location>
</feature>
<dbReference type="RefSeq" id="WP_142452110.1">
    <property type="nucleotide sequence ID" value="NZ_FXTA01000006.1"/>
</dbReference>
<dbReference type="GO" id="GO:0016020">
    <property type="term" value="C:membrane"/>
    <property type="evidence" value="ECO:0007669"/>
    <property type="project" value="UniProtKB-SubCell"/>
</dbReference>
<evidence type="ECO:0000313" key="7">
    <source>
        <dbReference type="EMBL" id="MRX69328.1"/>
    </source>
</evidence>
<organism evidence="8 9">
    <name type="scientific">Flavobacterium resistens</name>
    <dbReference type="NCBI Taxonomy" id="443612"/>
    <lineage>
        <taxon>Bacteria</taxon>
        <taxon>Pseudomonadati</taxon>
        <taxon>Bacteroidota</taxon>
        <taxon>Flavobacteriia</taxon>
        <taxon>Flavobacteriales</taxon>
        <taxon>Flavobacteriaceae</taxon>
        <taxon>Flavobacterium</taxon>
    </lineage>
</organism>
<gene>
    <name evidence="7" type="ORF">GJU42_15250</name>
    <name evidence="8" type="ORF">SAMN06265349_10618</name>
</gene>
<keyword evidence="4 5" id="KW-0472">Membrane</keyword>
<name>A0A521EZA4_9FLAO</name>
<evidence type="ECO:0000313" key="10">
    <source>
        <dbReference type="Proteomes" id="UP000468990"/>
    </source>
</evidence>
<evidence type="ECO:0000313" key="8">
    <source>
        <dbReference type="EMBL" id="SMO89239.1"/>
    </source>
</evidence>
<keyword evidence="3 5" id="KW-1133">Transmembrane helix</keyword>
<evidence type="ECO:0000313" key="9">
    <source>
        <dbReference type="Proteomes" id="UP000317289"/>
    </source>
</evidence>
<dbReference type="EMBL" id="WKKG01000008">
    <property type="protein sequence ID" value="MRX69328.1"/>
    <property type="molecule type" value="Genomic_DNA"/>
</dbReference>
<proteinExistence type="predicted"/>
<dbReference type="InterPro" id="IPR036249">
    <property type="entry name" value="Thioredoxin-like_sf"/>
</dbReference>
<keyword evidence="10" id="KW-1185">Reference proteome</keyword>
<evidence type="ECO:0000256" key="2">
    <source>
        <dbReference type="ARBA" id="ARBA00022692"/>
    </source>
</evidence>
<feature type="transmembrane region" description="Helical" evidence="5">
    <location>
        <begin position="115"/>
        <end position="133"/>
    </location>
</feature>
<dbReference type="Proteomes" id="UP000468990">
    <property type="component" value="Unassembled WGS sequence"/>
</dbReference>
<dbReference type="OrthoDB" id="662072at2"/>
<feature type="transmembrane region" description="Helical" evidence="5">
    <location>
        <begin position="145"/>
        <end position="164"/>
    </location>
</feature>
<accession>A0A521EZA4</accession>
<reference evidence="8 9" key="1">
    <citation type="submission" date="2017-05" db="EMBL/GenBank/DDBJ databases">
        <authorList>
            <person name="Varghese N."/>
            <person name="Submissions S."/>
        </authorList>
    </citation>
    <scope>NUCLEOTIDE SEQUENCE [LARGE SCALE GENOMIC DNA]</scope>
    <source>
        <strain evidence="8 9">DSM 19382</strain>
    </source>
</reference>
<dbReference type="EMBL" id="FXTA01000006">
    <property type="protein sequence ID" value="SMO89239.1"/>
    <property type="molecule type" value="Genomic_DNA"/>
</dbReference>
<feature type="transmembrane region" description="Helical" evidence="5">
    <location>
        <begin position="76"/>
        <end position="95"/>
    </location>
</feature>
<dbReference type="GO" id="GO:0030416">
    <property type="term" value="P:methylamine metabolic process"/>
    <property type="evidence" value="ECO:0007669"/>
    <property type="project" value="InterPro"/>
</dbReference>
<dbReference type="InterPro" id="IPR009908">
    <property type="entry name" value="Methylamine_util_MauE"/>
</dbReference>
<reference evidence="7 10" key="2">
    <citation type="submission" date="2019-11" db="EMBL/GenBank/DDBJ databases">
        <title>Flavobacterium resistens genome.</title>
        <authorList>
            <person name="Wilson V.M."/>
            <person name="Newman J.D."/>
        </authorList>
    </citation>
    <scope>NUCLEOTIDE SEQUENCE [LARGE SCALE GENOMIC DNA]</scope>
    <source>
        <strain evidence="7 10">DSM 19382</strain>
    </source>
</reference>
<feature type="domain" description="Methylamine utilisation protein MauE" evidence="6">
    <location>
        <begin position="10"/>
        <end position="130"/>
    </location>
</feature>
<dbReference type="Pfam" id="PF07291">
    <property type="entry name" value="MauE"/>
    <property type="match status" value="1"/>
</dbReference>
<evidence type="ECO:0000256" key="1">
    <source>
        <dbReference type="ARBA" id="ARBA00004141"/>
    </source>
</evidence>
<evidence type="ECO:0000256" key="3">
    <source>
        <dbReference type="ARBA" id="ARBA00022989"/>
    </source>
</evidence>
<comment type="subcellular location">
    <subcellularLocation>
        <location evidence="1">Membrane</location>
        <topology evidence="1">Multi-pass membrane protein</topology>
    </subcellularLocation>
</comment>
<protein>
    <recommendedName>
        <fullName evidence="6">Methylamine utilisation protein MauE domain-containing protein</fullName>
    </recommendedName>
</protein>
<evidence type="ECO:0000256" key="5">
    <source>
        <dbReference type="SAM" id="Phobius"/>
    </source>
</evidence>